<reference evidence="11 12" key="1">
    <citation type="journal article" date="2019" name="Sci. Rep.">
        <title>A high-quality genome of Eragrostis curvula grass provides insights into Poaceae evolution and supports new strategies to enhance forage quality.</title>
        <authorList>
            <person name="Carballo J."/>
            <person name="Santos B.A.C.M."/>
            <person name="Zappacosta D."/>
            <person name="Garbus I."/>
            <person name="Selva J.P."/>
            <person name="Gallo C.A."/>
            <person name="Diaz A."/>
            <person name="Albertini E."/>
            <person name="Caccamo M."/>
            <person name="Echenique V."/>
        </authorList>
    </citation>
    <scope>NUCLEOTIDE SEQUENCE [LARGE SCALE GENOMIC DNA]</scope>
    <source>
        <strain evidence="12">cv. Victoria</strain>
        <tissue evidence="11">Leaf</tissue>
    </source>
</reference>
<evidence type="ECO:0000313" key="12">
    <source>
        <dbReference type="Proteomes" id="UP000324897"/>
    </source>
</evidence>
<dbReference type="GO" id="GO:0004713">
    <property type="term" value="F:protein tyrosine kinase activity"/>
    <property type="evidence" value="ECO:0007669"/>
    <property type="project" value="InterPro"/>
</dbReference>
<dbReference type="InterPro" id="IPR001245">
    <property type="entry name" value="Ser-Thr/Tyr_kinase_cat_dom"/>
</dbReference>
<feature type="region of interest" description="Disordered" evidence="8">
    <location>
        <begin position="23"/>
        <end position="43"/>
    </location>
</feature>
<evidence type="ECO:0000256" key="3">
    <source>
        <dbReference type="ARBA" id="ARBA00022692"/>
    </source>
</evidence>
<evidence type="ECO:0000256" key="8">
    <source>
        <dbReference type="SAM" id="MobiDB-lite"/>
    </source>
</evidence>
<keyword evidence="4" id="KW-0677">Repeat</keyword>
<organism evidence="11 12">
    <name type="scientific">Eragrostis curvula</name>
    <name type="common">weeping love grass</name>
    <dbReference type="NCBI Taxonomy" id="38414"/>
    <lineage>
        <taxon>Eukaryota</taxon>
        <taxon>Viridiplantae</taxon>
        <taxon>Streptophyta</taxon>
        <taxon>Embryophyta</taxon>
        <taxon>Tracheophyta</taxon>
        <taxon>Spermatophyta</taxon>
        <taxon>Magnoliopsida</taxon>
        <taxon>Liliopsida</taxon>
        <taxon>Poales</taxon>
        <taxon>Poaceae</taxon>
        <taxon>PACMAD clade</taxon>
        <taxon>Chloridoideae</taxon>
        <taxon>Eragrostideae</taxon>
        <taxon>Eragrostidinae</taxon>
        <taxon>Eragrostis</taxon>
    </lineage>
</organism>
<evidence type="ECO:0000256" key="6">
    <source>
        <dbReference type="ARBA" id="ARBA00023136"/>
    </source>
</evidence>
<comment type="subcellular location">
    <subcellularLocation>
        <location evidence="1">Cell membrane</location>
        <topology evidence="1">Single-pass membrane protein</topology>
    </subcellularLocation>
</comment>
<dbReference type="PROSITE" id="PS00107">
    <property type="entry name" value="PROTEIN_KINASE_ATP"/>
    <property type="match status" value="1"/>
</dbReference>
<keyword evidence="7" id="KW-0067">ATP-binding</keyword>
<feature type="transmembrane region" description="Helical" evidence="9">
    <location>
        <begin position="212"/>
        <end position="233"/>
    </location>
</feature>
<dbReference type="InterPro" id="IPR000719">
    <property type="entry name" value="Prot_kinase_dom"/>
</dbReference>
<dbReference type="Proteomes" id="UP000324897">
    <property type="component" value="Chromosome 7"/>
</dbReference>
<evidence type="ECO:0000256" key="4">
    <source>
        <dbReference type="ARBA" id="ARBA00022737"/>
    </source>
</evidence>
<dbReference type="AlphaFoldDB" id="A0A5J9U915"/>
<gene>
    <name evidence="11" type="ORF">EJB05_35833</name>
</gene>
<dbReference type="InterPro" id="IPR001611">
    <property type="entry name" value="Leu-rich_rpt"/>
</dbReference>
<dbReference type="SUPFAM" id="SSF52058">
    <property type="entry name" value="L domain-like"/>
    <property type="match status" value="1"/>
</dbReference>
<evidence type="ECO:0000256" key="2">
    <source>
        <dbReference type="ARBA" id="ARBA00022614"/>
    </source>
</evidence>
<keyword evidence="6 9" id="KW-0472">Membrane</keyword>
<protein>
    <recommendedName>
        <fullName evidence="10">Protein kinase domain-containing protein</fullName>
    </recommendedName>
</protein>
<dbReference type="Pfam" id="PF13855">
    <property type="entry name" value="LRR_8"/>
    <property type="match status" value="1"/>
</dbReference>
<dbReference type="GO" id="GO:0005886">
    <property type="term" value="C:plasma membrane"/>
    <property type="evidence" value="ECO:0007669"/>
    <property type="project" value="UniProtKB-SubCell"/>
</dbReference>
<dbReference type="InterPro" id="IPR032675">
    <property type="entry name" value="LRR_dom_sf"/>
</dbReference>
<evidence type="ECO:0000259" key="10">
    <source>
        <dbReference type="PROSITE" id="PS50011"/>
    </source>
</evidence>
<accession>A0A5J9U915</accession>
<dbReference type="Gramene" id="TVU19670">
    <property type="protein sequence ID" value="TVU19670"/>
    <property type="gene ID" value="EJB05_35833"/>
</dbReference>
<keyword evidence="3 9" id="KW-0812">Transmembrane</keyword>
<dbReference type="OrthoDB" id="1909384at2759"/>
<feature type="domain" description="Protein kinase" evidence="10">
    <location>
        <begin position="287"/>
        <end position="426"/>
    </location>
</feature>
<proteinExistence type="predicted"/>
<comment type="caution">
    <text evidence="11">The sequence shown here is derived from an EMBL/GenBank/DDBJ whole genome shotgun (WGS) entry which is preliminary data.</text>
</comment>
<dbReference type="PANTHER" id="PTHR45631">
    <property type="entry name" value="OS07G0107800 PROTEIN-RELATED"/>
    <property type="match status" value="1"/>
</dbReference>
<evidence type="ECO:0000256" key="5">
    <source>
        <dbReference type="ARBA" id="ARBA00022989"/>
    </source>
</evidence>
<dbReference type="Pfam" id="PF07714">
    <property type="entry name" value="PK_Tyr_Ser-Thr"/>
    <property type="match status" value="1"/>
</dbReference>
<keyword evidence="12" id="KW-1185">Reference proteome</keyword>
<dbReference type="GO" id="GO:0005524">
    <property type="term" value="F:ATP binding"/>
    <property type="evidence" value="ECO:0007669"/>
    <property type="project" value="UniProtKB-UniRule"/>
</dbReference>
<dbReference type="SMART" id="SM00219">
    <property type="entry name" value="TyrKc"/>
    <property type="match status" value="1"/>
</dbReference>
<evidence type="ECO:0000256" key="9">
    <source>
        <dbReference type="SAM" id="Phobius"/>
    </source>
</evidence>
<dbReference type="SUPFAM" id="SSF56112">
    <property type="entry name" value="Protein kinase-like (PK-like)"/>
    <property type="match status" value="1"/>
</dbReference>
<dbReference type="EMBL" id="RWGY01000029">
    <property type="protein sequence ID" value="TVU19670.1"/>
    <property type="molecule type" value="Genomic_DNA"/>
</dbReference>
<evidence type="ECO:0000313" key="11">
    <source>
        <dbReference type="EMBL" id="TVU19670.1"/>
    </source>
</evidence>
<dbReference type="Gene3D" id="3.80.10.10">
    <property type="entry name" value="Ribonuclease Inhibitor"/>
    <property type="match status" value="1"/>
</dbReference>
<evidence type="ECO:0000256" key="1">
    <source>
        <dbReference type="ARBA" id="ARBA00004162"/>
    </source>
</evidence>
<dbReference type="PANTHER" id="PTHR45631:SF114">
    <property type="entry name" value="OS05G0525800 PROTEIN"/>
    <property type="match status" value="1"/>
</dbReference>
<feature type="binding site" evidence="7">
    <location>
        <position position="315"/>
    </location>
    <ligand>
        <name>ATP</name>
        <dbReference type="ChEBI" id="CHEBI:30616"/>
    </ligand>
</feature>
<keyword evidence="2" id="KW-0433">Leucine-rich repeat</keyword>
<sequence length="426" mass="48797">MERRRRRVKQWQEERREQQTLLLLRRTGAPPPPPPARHLPRRSRPQFHLREERIFPCGRSVVAPSSSAHGRARRHPKLLRRVVKFPRSERKKATEWGARWDSGLEIDEFGCCTLTDLSFSGLDGDISSSFANLKAVQFLNLSHNNLIASIPDTLSQLPSLTVLDLTGNQLNESIPSGFLKRSQNGSLDLRYGNSNICNNGNSCSSARLRTKLSVYIAVPVVEVSVTLLTFFLLRRRQNQVPSFASEGLEGKNVVKPHIRSTRNGYMHSSLRLENRRFTYQELEMITNNFQRVLGRGGFGYVYDGFLEDGTQVAVKLRSQSSNQGVKEFLAEAQILTRIHHKNLVSMVGYCKDEEYMALVYEYMSEGTLQEHIAGMSSYFTLQASSTRTHGRDDNQRYLTWRQRLRIALESAQVKFQVVRQAVKQRR</sequence>
<dbReference type="PROSITE" id="PS50011">
    <property type="entry name" value="PROTEIN_KINASE_DOM"/>
    <property type="match status" value="1"/>
</dbReference>
<dbReference type="InterPro" id="IPR017441">
    <property type="entry name" value="Protein_kinase_ATP_BS"/>
</dbReference>
<dbReference type="InterPro" id="IPR011009">
    <property type="entry name" value="Kinase-like_dom_sf"/>
</dbReference>
<dbReference type="InterPro" id="IPR020635">
    <property type="entry name" value="Tyr_kinase_cat_dom"/>
</dbReference>
<dbReference type="FunFam" id="3.30.200.20:FF:000394">
    <property type="entry name" value="Leucine-rich repeat receptor-like protein kinase"/>
    <property type="match status" value="1"/>
</dbReference>
<keyword evidence="5 9" id="KW-1133">Transmembrane helix</keyword>
<keyword evidence="7" id="KW-0547">Nucleotide-binding</keyword>
<dbReference type="Gene3D" id="3.30.200.20">
    <property type="entry name" value="Phosphorylase Kinase, domain 1"/>
    <property type="match status" value="1"/>
</dbReference>
<feature type="non-terminal residue" evidence="11">
    <location>
        <position position="1"/>
    </location>
</feature>
<evidence type="ECO:0000256" key="7">
    <source>
        <dbReference type="PROSITE-ProRule" id="PRU10141"/>
    </source>
</evidence>
<name>A0A5J9U915_9POAL</name>